<dbReference type="Gene3D" id="3.90.870.10">
    <property type="entry name" value="DHBP synthase"/>
    <property type="match status" value="1"/>
</dbReference>
<protein>
    <recommendedName>
        <fullName evidence="10">L-threonylcarbamoyladenylate synthase</fullName>
        <ecNumber evidence="3">2.7.7.87</ecNumber>
    </recommendedName>
    <alternativeName>
        <fullName evidence="10">L-threonylcarbamoyladenylate synthase</fullName>
    </alternativeName>
</protein>
<dbReference type="Pfam" id="PF01300">
    <property type="entry name" value="Sua5_yciO_yrdC"/>
    <property type="match status" value="1"/>
</dbReference>
<evidence type="ECO:0000256" key="10">
    <source>
        <dbReference type="ARBA" id="ARBA00029774"/>
    </source>
</evidence>
<keyword evidence="14" id="KW-1185">Reference proteome</keyword>
<reference evidence="13 14" key="1">
    <citation type="journal article" date="2013" name="Genome Announc.">
        <title>Draft Genome Sequence of Desulfotignum phosphitoxidans DSM 13687 Strain FiPS-3.</title>
        <authorList>
            <person name="Poehlein A."/>
            <person name="Daniel R."/>
            <person name="Simeonova D.D."/>
        </authorList>
    </citation>
    <scope>NUCLEOTIDE SEQUENCE [LARGE SCALE GENOMIC DNA]</scope>
    <source>
        <strain evidence="13 14">DSM 13687</strain>
    </source>
</reference>
<evidence type="ECO:0000256" key="5">
    <source>
        <dbReference type="ARBA" id="ARBA00022679"/>
    </source>
</evidence>
<dbReference type="Proteomes" id="UP000014216">
    <property type="component" value="Unassembled WGS sequence"/>
</dbReference>
<keyword evidence="7" id="KW-0548">Nucleotidyltransferase</keyword>
<evidence type="ECO:0000256" key="4">
    <source>
        <dbReference type="ARBA" id="ARBA00022490"/>
    </source>
</evidence>
<organism evidence="13 14">
    <name type="scientific">Desulfotignum phosphitoxidans DSM 13687</name>
    <dbReference type="NCBI Taxonomy" id="1286635"/>
    <lineage>
        <taxon>Bacteria</taxon>
        <taxon>Pseudomonadati</taxon>
        <taxon>Thermodesulfobacteriota</taxon>
        <taxon>Desulfobacteria</taxon>
        <taxon>Desulfobacterales</taxon>
        <taxon>Desulfobacteraceae</taxon>
        <taxon>Desulfotignum</taxon>
    </lineage>
</organism>
<keyword evidence="8" id="KW-0547">Nucleotide-binding</keyword>
<keyword evidence="6" id="KW-0819">tRNA processing</keyword>
<evidence type="ECO:0000256" key="1">
    <source>
        <dbReference type="ARBA" id="ARBA00004496"/>
    </source>
</evidence>
<evidence type="ECO:0000313" key="14">
    <source>
        <dbReference type="Proteomes" id="UP000014216"/>
    </source>
</evidence>
<evidence type="ECO:0000256" key="2">
    <source>
        <dbReference type="ARBA" id="ARBA00007663"/>
    </source>
</evidence>
<dbReference type="PANTHER" id="PTHR17490:SF16">
    <property type="entry name" value="THREONYLCARBAMOYL-AMP SYNTHASE"/>
    <property type="match status" value="1"/>
</dbReference>
<comment type="subcellular location">
    <subcellularLocation>
        <location evidence="1">Cytoplasm</location>
    </subcellularLocation>
</comment>
<keyword evidence="9" id="KW-0067">ATP-binding</keyword>
<dbReference type="InterPro" id="IPR006070">
    <property type="entry name" value="Sua5-like_dom"/>
</dbReference>
<evidence type="ECO:0000256" key="7">
    <source>
        <dbReference type="ARBA" id="ARBA00022695"/>
    </source>
</evidence>
<dbReference type="GO" id="GO:0005524">
    <property type="term" value="F:ATP binding"/>
    <property type="evidence" value="ECO:0007669"/>
    <property type="project" value="UniProtKB-KW"/>
</dbReference>
<comment type="caution">
    <text evidence="13">The sequence shown here is derived from an EMBL/GenBank/DDBJ whole genome shotgun (WGS) entry which is preliminary data.</text>
</comment>
<dbReference type="AlphaFoldDB" id="S0G1Q5"/>
<dbReference type="InterPro" id="IPR050156">
    <property type="entry name" value="TC-AMP_synthase_SUA5"/>
</dbReference>
<dbReference type="SUPFAM" id="SSF55821">
    <property type="entry name" value="YrdC/RibB"/>
    <property type="match status" value="1"/>
</dbReference>
<dbReference type="InterPro" id="IPR017945">
    <property type="entry name" value="DHBP_synth_RibB-like_a/b_dom"/>
</dbReference>
<dbReference type="PROSITE" id="PS51163">
    <property type="entry name" value="YRDC"/>
    <property type="match status" value="1"/>
</dbReference>
<evidence type="ECO:0000256" key="9">
    <source>
        <dbReference type="ARBA" id="ARBA00022840"/>
    </source>
</evidence>
<dbReference type="PANTHER" id="PTHR17490">
    <property type="entry name" value="SUA5"/>
    <property type="match status" value="1"/>
</dbReference>
<comment type="similarity">
    <text evidence="2">Belongs to the SUA5 family.</text>
</comment>
<accession>S0G1Q5</accession>
<dbReference type="PATRIC" id="fig|1286635.3.peg.410"/>
<keyword evidence="4" id="KW-0963">Cytoplasm</keyword>
<gene>
    <name evidence="13" type="ORF">Dpo_1c03880</name>
</gene>
<evidence type="ECO:0000256" key="6">
    <source>
        <dbReference type="ARBA" id="ARBA00022694"/>
    </source>
</evidence>
<dbReference type="GO" id="GO:0003725">
    <property type="term" value="F:double-stranded RNA binding"/>
    <property type="evidence" value="ECO:0007669"/>
    <property type="project" value="InterPro"/>
</dbReference>
<evidence type="ECO:0000259" key="12">
    <source>
        <dbReference type="PROSITE" id="PS51163"/>
    </source>
</evidence>
<proteinExistence type="inferred from homology"/>
<dbReference type="GO" id="GO:0061710">
    <property type="term" value="F:L-threonylcarbamoyladenylate synthase"/>
    <property type="evidence" value="ECO:0007669"/>
    <property type="project" value="UniProtKB-EC"/>
</dbReference>
<dbReference type="RefSeq" id="WP_006963929.1">
    <property type="nucleotide sequence ID" value="NZ_APJX01000001.1"/>
</dbReference>
<evidence type="ECO:0000313" key="13">
    <source>
        <dbReference type="EMBL" id="EMS81248.1"/>
    </source>
</evidence>
<evidence type="ECO:0000256" key="8">
    <source>
        <dbReference type="ARBA" id="ARBA00022741"/>
    </source>
</evidence>
<dbReference type="GO" id="GO:0008033">
    <property type="term" value="P:tRNA processing"/>
    <property type="evidence" value="ECO:0007669"/>
    <property type="project" value="UniProtKB-KW"/>
</dbReference>
<dbReference type="NCBIfam" id="TIGR00057">
    <property type="entry name" value="L-threonylcarbamoyladenylate synthase"/>
    <property type="match status" value="1"/>
</dbReference>
<dbReference type="EC" id="2.7.7.87" evidence="3"/>
<sequence length="226" mass="24101">MPDPSTPGPEARLNNPLGVIRIDPDHPAPQTIHRAAALIQNQGVVVFPTQCLYGLAADARDSSAIQKIFHIKHRPETNPLLILIHSPKDLEELVTHIPDAAQRLMQAFWPGGLTLIFEAAPRVSDLLTAGTGKIGVRIPSHPVARALVKAAGRPITGTSANRSGAPGCSRIKNLPQDLIRAADLVLDAGPLRGGTGSTILDVTCDPPRIIRQGRIPFDSIRQVLAS</sequence>
<comment type="catalytic activity">
    <reaction evidence="11">
        <text>L-threonine + hydrogencarbonate + ATP = L-threonylcarbamoyladenylate + diphosphate + H2O</text>
        <dbReference type="Rhea" id="RHEA:36407"/>
        <dbReference type="ChEBI" id="CHEBI:15377"/>
        <dbReference type="ChEBI" id="CHEBI:17544"/>
        <dbReference type="ChEBI" id="CHEBI:30616"/>
        <dbReference type="ChEBI" id="CHEBI:33019"/>
        <dbReference type="ChEBI" id="CHEBI:57926"/>
        <dbReference type="ChEBI" id="CHEBI:73682"/>
        <dbReference type="EC" id="2.7.7.87"/>
    </reaction>
</comment>
<dbReference type="GO" id="GO:0006450">
    <property type="term" value="P:regulation of translational fidelity"/>
    <property type="evidence" value="ECO:0007669"/>
    <property type="project" value="TreeGrafter"/>
</dbReference>
<dbReference type="GO" id="GO:0000049">
    <property type="term" value="F:tRNA binding"/>
    <property type="evidence" value="ECO:0007669"/>
    <property type="project" value="TreeGrafter"/>
</dbReference>
<keyword evidence="5" id="KW-0808">Transferase</keyword>
<dbReference type="EMBL" id="APJX01000001">
    <property type="protein sequence ID" value="EMS81248.1"/>
    <property type="molecule type" value="Genomic_DNA"/>
</dbReference>
<evidence type="ECO:0000256" key="3">
    <source>
        <dbReference type="ARBA" id="ARBA00012584"/>
    </source>
</evidence>
<evidence type="ECO:0000256" key="11">
    <source>
        <dbReference type="ARBA" id="ARBA00048366"/>
    </source>
</evidence>
<name>S0G1Q5_9BACT</name>
<dbReference type="GO" id="GO:0005737">
    <property type="term" value="C:cytoplasm"/>
    <property type="evidence" value="ECO:0007669"/>
    <property type="project" value="UniProtKB-SubCell"/>
</dbReference>
<feature type="domain" description="YrdC-like" evidence="12">
    <location>
        <begin position="29"/>
        <end position="215"/>
    </location>
</feature>